<dbReference type="AlphaFoldDB" id="A0A943V0B7"/>
<evidence type="ECO:0000313" key="3">
    <source>
        <dbReference type="Proteomes" id="UP000727506"/>
    </source>
</evidence>
<dbReference type="EMBL" id="JAGZSV010000073">
    <property type="protein sequence ID" value="MBS6940843.1"/>
    <property type="molecule type" value="Genomic_DNA"/>
</dbReference>
<feature type="region of interest" description="Disordered" evidence="1">
    <location>
        <begin position="76"/>
        <end position="97"/>
    </location>
</feature>
<comment type="caution">
    <text evidence="2">The sequence shown here is derived from an EMBL/GenBank/DDBJ whole genome shotgun (WGS) entry which is preliminary data.</text>
</comment>
<organism evidence="2 3">
    <name type="scientific">Slackia piriformis</name>
    <dbReference type="NCBI Taxonomy" id="626934"/>
    <lineage>
        <taxon>Bacteria</taxon>
        <taxon>Bacillati</taxon>
        <taxon>Actinomycetota</taxon>
        <taxon>Coriobacteriia</taxon>
        <taxon>Eggerthellales</taxon>
        <taxon>Eggerthellaceae</taxon>
        <taxon>Slackia</taxon>
    </lineage>
</organism>
<name>A0A943V0B7_9ACTN</name>
<sequence>MKAIWKTVRIVACFLIGAGLVLSIAGFALAGFDGRVFSATIDRGTVTLGGTVVDDPSMLPIVSTIAEMGSIEYGVSAGDEGASVPETLEESEPSGDA</sequence>
<proteinExistence type="predicted"/>
<feature type="compositionally biased region" description="Acidic residues" evidence="1">
    <location>
        <begin position="87"/>
        <end position="97"/>
    </location>
</feature>
<reference evidence="2" key="1">
    <citation type="submission" date="2021-02" db="EMBL/GenBank/DDBJ databases">
        <title>Infant gut strain persistence is associated with maternal origin, phylogeny, and functional potential including surface adhesion and iron acquisition.</title>
        <authorList>
            <person name="Lou Y.C."/>
        </authorList>
    </citation>
    <scope>NUCLEOTIDE SEQUENCE</scope>
    <source>
        <strain evidence="2">L2_039_000G1_dasL2_039_000G1_concoct_11</strain>
    </source>
</reference>
<accession>A0A943V0B7</accession>
<gene>
    <name evidence="2" type="ORF">KH142_05075</name>
</gene>
<protein>
    <submittedName>
        <fullName evidence="2">Uncharacterized protein</fullName>
    </submittedName>
</protein>
<dbReference type="Proteomes" id="UP000727506">
    <property type="component" value="Unassembled WGS sequence"/>
</dbReference>
<evidence type="ECO:0000256" key="1">
    <source>
        <dbReference type="SAM" id="MobiDB-lite"/>
    </source>
</evidence>
<evidence type="ECO:0000313" key="2">
    <source>
        <dbReference type="EMBL" id="MBS6940843.1"/>
    </source>
</evidence>